<evidence type="ECO:0000256" key="4">
    <source>
        <dbReference type="ARBA" id="ARBA00022833"/>
    </source>
</evidence>
<dbReference type="GeneID" id="115630081"/>
<evidence type="ECO:0000313" key="6">
    <source>
        <dbReference type="Proteomes" id="UP000504634"/>
    </source>
</evidence>
<dbReference type="InterPro" id="IPR052035">
    <property type="entry name" value="ZnF_BED_domain_contain"/>
</dbReference>
<name>A0A6J2U1N0_DROLE</name>
<dbReference type="PANTHER" id="PTHR46481:SF10">
    <property type="entry name" value="ZINC FINGER BED DOMAIN-CONTAINING PROTEIN 39"/>
    <property type="match status" value="1"/>
</dbReference>
<proteinExistence type="predicted"/>
<keyword evidence="4" id="KW-0862">Zinc</keyword>
<keyword evidence="2" id="KW-0479">Metal-binding</keyword>
<keyword evidence="5" id="KW-0539">Nucleus</keyword>
<comment type="subcellular location">
    <subcellularLocation>
        <location evidence="1">Nucleus</location>
    </subcellularLocation>
</comment>
<dbReference type="RefSeq" id="XP_030382566.1">
    <property type="nucleotide sequence ID" value="XM_030526706.1"/>
</dbReference>
<accession>A0A6J2U1N0</accession>
<evidence type="ECO:0000256" key="2">
    <source>
        <dbReference type="ARBA" id="ARBA00022723"/>
    </source>
</evidence>
<dbReference type="OrthoDB" id="8006782at2759"/>
<dbReference type="AlphaFoldDB" id="A0A6J2U1N0"/>
<keyword evidence="3" id="KW-0863">Zinc-finger</keyword>
<keyword evidence="6" id="KW-1185">Reference proteome</keyword>
<organism evidence="6 7">
    <name type="scientific">Drosophila lebanonensis</name>
    <name type="common">Fruit fly</name>
    <name type="synonym">Scaptodrosophila lebanonensis</name>
    <dbReference type="NCBI Taxonomy" id="7225"/>
    <lineage>
        <taxon>Eukaryota</taxon>
        <taxon>Metazoa</taxon>
        <taxon>Ecdysozoa</taxon>
        <taxon>Arthropoda</taxon>
        <taxon>Hexapoda</taxon>
        <taxon>Insecta</taxon>
        <taxon>Pterygota</taxon>
        <taxon>Neoptera</taxon>
        <taxon>Endopterygota</taxon>
        <taxon>Diptera</taxon>
        <taxon>Brachycera</taxon>
        <taxon>Muscomorpha</taxon>
        <taxon>Ephydroidea</taxon>
        <taxon>Drosophilidae</taxon>
        <taxon>Scaptodrosophila</taxon>
    </lineage>
</organism>
<dbReference type="InterPro" id="IPR012337">
    <property type="entry name" value="RNaseH-like_sf"/>
</dbReference>
<dbReference type="GO" id="GO:0008270">
    <property type="term" value="F:zinc ion binding"/>
    <property type="evidence" value="ECO:0007669"/>
    <property type="project" value="UniProtKB-KW"/>
</dbReference>
<dbReference type="GO" id="GO:0005634">
    <property type="term" value="C:nucleus"/>
    <property type="evidence" value="ECO:0007669"/>
    <property type="project" value="UniProtKB-SubCell"/>
</dbReference>
<gene>
    <name evidence="7" type="primary">LOC115630081</name>
</gene>
<dbReference type="Proteomes" id="UP000504634">
    <property type="component" value="Unplaced"/>
</dbReference>
<dbReference type="PANTHER" id="PTHR46481">
    <property type="entry name" value="ZINC FINGER BED DOMAIN-CONTAINING PROTEIN 4"/>
    <property type="match status" value="1"/>
</dbReference>
<evidence type="ECO:0000313" key="7">
    <source>
        <dbReference type="RefSeq" id="XP_030382566.1"/>
    </source>
</evidence>
<sequence length="393" mass="45568">MVQLEGKRTAQYLESEVMRLLQKFSIPIERVYSMTTDNGANVVKTSHLLQEYDATLFFDEDIYDNFEQIDDQLRLVLSVVHCAAHTLQLASWDVIRTIEHELETCRKPVKKLRTELRHLNITPPVLDNATRWSSTYNMMKSLQSCNNHENIQQHNLNWQFVDDFCEAFEPLADCTLVLQTKQMVFGDFYREWLYCEARLKLMSRNTLAQHLYSAMTRRKKTLVENDAFLAAIYMDPRFNDKGSLFITEEQIQKATEKLRTIYHIQTNTQCPEPLGDIGPSTSTAKESKYDIIFEESSLILGPSRTSTELKIHNLQFGERLCLEDDILLHWKSLQRREPELAQIVEIALAVPATQHELASALLERELPPKSQPSDDLTSSIPRQRRNIARCRCA</sequence>
<protein>
    <submittedName>
        <fullName evidence="7">Uncharacterized protein LOC115630081</fullName>
    </submittedName>
</protein>
<dbReference type="SUPFAM" id="SSF53098">
    <property type="entry name" value="Ribonuclease H-like"/>
    <property type="match status" value="1"/>
</dbReference>
<evidence type="ECO:0000256" key="1">
    <source>
        <dbReference type="ARBA" id="ARBA00004123"/>
    </source>
</evidence>
<reference evidence="7" key="1">
    <citation type="submission" date="2025-08" db="UniProtKB">
        <authorList>
            <consortium name="RefSeq"/>
        </authorList>
    </citation>
    <scope>IDENTIFICATION</scope>
    <source>
        <strain evidence="7">11010-0011.00</strain>
        <tissue evidence="7">Whole body</tissue>
    </source>
</reference>
<evidence type="ECO:0000256" key="3">
    <source>
        <dbReference type="ARBA" id="ARBA00022771"/>
    </source>
</evidence>
<evidence type="ECO:0000256" key="5">
    <source>
        <dbReference type="ARBA" id="ARBA00023242"/>
    </source>
</evidence>